<dbReference type="Pfam" id="PF16043">
    <property type="entry name" value="DUF4795"/>
    <property type="match status" value="1"/>
</dbReference>
<evidence type="ECO:0000259" key="3">
    <source>
        <dbReference type="Pfam" id="PF16043"/>
    </source>
</evidence>
<accession>A0A6P8SLI0</accession>
<dbReference type="Proteomes" id="UP000515159">
    <property type="component" value="Chromosome 10"/>
</dbReference>
<dbReference type="OrthoDB" id="5981048at2759"/>
<evidence type="ECO:0000313" key="4">
    <source>
        <dbReference type="Proteomes" id="UP000515159"/>
    </source>
</evidence>
<reference evidence="5" key="1">
    <citation type="submission" date="2025-08" db="UniProtKB">
        <authorList>
            <consortium name="RefSeq"/>
        </authorList>
    </citation>
    <scope>IDENTIFICATION</scope>
</reference>
<feature type="region of interest" description="Disordered" evidence="2">
    <location>
        <begin position="1267"/>
        <end position="1338"/>
    </location>
</feature>
<feature type="region of interest" description="Disordered" evidence="2">
    <location>
        <begin position="531"/>
        <end position="555"/>
    </location>
</feature>
<sequence>MPYSVTLSELANLSIGTPEIGAVNFNALHALIHAIIRHLKIQDVKTEISDDEKDFFKPLMALSQLQEGDKEEFGELIRVPIGYEQLDRKITDIAKQIDVLNKWPTATDLLERSKEIPAGSPVGELWHMMQMKRNIESNADGISKAMNLMQDLVNEINMLKQFQEKREDEFQTVMKDFLLDQPNEIQKQRGELDDQRMKLATMHQALDNLDEKLSQYPPPNEVNNMVRWEILQDTLLTADKRKKLKPKEDIGAEPEDASRSSKTSLPSTRKIQPSSSSQALQAKPHKAKGAQHPSKGAPAKHVAQQSPRQAAQQPASADQAGPGAQQLVTGAQEFPTETPTGPGAQQVPTGAPAGPEASPSATGLQFGPESQQADTGIPGGPGAQQLPMGIPFGPEAQQFPMGIPSGPGAPQVPMGIPYGPGAPQVPMGIPYGPGALQVPMGIPYGPGAPQVPMGIPYEPGAPQVPMGIPYGPGAQQFPMGFPYGPGAQQFPMGFPYGPGAQQFPMGFPYGPGTQQPVGPVDQQFDIGTIIEPEAQPTGPGSLSSVGSPGGPGTPVFAPAGLGTLSPTMEIHEGMPCFYEVEPQIQEGGRPSSETKPPPGSPAPSSLHSKIKSAETVTASSPSSRLSSATVRFMETVDALRQIGQVAKLYGNLKEQVDDLYMIKADRSELFRLPALQGMQSLQGLQGMQNLQGLQELPGFQGLQLSEADIPRLTSDVLEQLASLKDLKEDLQENKQMLLRLQSIIDQLLTQFSAEADPKLEGVSQMRLQISSLSLTVQKIEKELKELREKQEQGKVKIEQSVNESAMNLQEQLDKLGSILQNMMSSSSALLAMSIHDEKPIKPDSKQKPKPQHSEATCPACCIDLSEQVSRLVTRYEHLQELVDNIMGKQKDGKAPRKLHLKVKDGELQKHCQEVILQLQDECEKLNSTTRNLIEDHNEKQKQIDLLYQSLEKLDEKKADKEQMELDFDSRATKNALESKVSRSQFDATAEQLNVMIQDLLNKVTGQEQDWHKVVDKISFEMENKLDRMELDPFRKLLEDRWKSIRKQLKERSPTYDLDDAAGIRKQLIARFHCISCDRPVDMAVPGPPILTIPNIPGLPGHRSNRPYTVYELEQVRQHSRNMKSGITYARYEAVQMEKSINQLRRLHTCLRKEIEKVQAHFGGSMRASTQTIKEMLQSRCLNLGQHRKRLDSKTIVDRVPEVMMDQSAYLSNRSCGGSHTLTFPHRRYTRLQNVTQYSLPGEEENIPSVVKGEVDILGMDGQIYKGRLDPRFPPIGGKETMQPKNKAKPQTPPKALTPIDPNSLSSRSQSAKMACRSPSSTGLGKNGKDRPTGSQLIDNLEVRIDVPIHRISSEETALS</sequence>
<feature type="compositionally biased region" description="Polar residues" evidence="2">
    <location>
        <begin position="260"/>
        <end position="280"/>
    </location>
</feature>
<protein>
    <submittedName>
        <fullName evidence="5">Glutamine-rich protein 2 isoform X1</fullName>
    </submittedName>
</protein>
<dbReference type="InParanoid" id="A0A6P8SLI0"/>
<feature type="coiled-coil region" evidence="1">
    <location>
        <begin position="713"/>
        <end position="803"/>
    </location>
</feature>
<feature type="coiled-coil region" evidence="1">
    <location>
        <begin position="915"/>
        <end position="963"/>
    </location>
</feature>
<dbReference type="KEGG" id="gsh:117368076"/>
<dbReference type="CTD" id="84074"/>
<feature type="compositionally biased region" description="Polar residues" evidence="2">
    <location>
        <begin position="1300"/>
        <end position="1323"/>
    </location>
</feature>
<feature type="domain" description="DUF4795" evidence="3">
    <location>
        <begin position="902"/>
        <end position="1107"/>
    </location>
</feature>
<feature type="region of interest" description="Disordered" evidence="2">
    <location>
        <begin position="242"/>
        <end position="408"/>
    </location>
</feature>
<name>A0A6P8SLI0_GEOSA</name>
<dbReference type="InterPro" id="IPR032013">
    <property type="entry name" value="DUF4795"/>
</dbReference>
<evidence type="ECO:0000313" key="5">
    <source>
        <dbReference type="RefSeq" id="XP_033817253.1"/>
    </source>
</evidence>
<feature type="coiled-coil region" evidence="1">
    <location>
        <begin position="1133"/>
        <end position="1160"/>
    </location>
</feature>
<feature type="compositionally biased region" description="Low complexity" evidence="2">
    <location>
        <begin position="348"/>
        <end position="363"/>
    </location>
</feature>
<feature type="compositionally biased region" description="Low complexity" evidence="2">
    <location>
        <begin position="303"/>
        <end position="326"/>
    </location>
</feature>
<feature type="compositionally biased region" description="Low complexity" evidence="2">
    <location>
        <begin position="536"/>
        <end position="546"/>
    </location>
</feature>
<evidence type="ECO:0000256" key="1">
    <source>
        <dbReference type="SAM" id="Coils"/>
    </source>
</evidence>
<dbReference type="RefSeq" id="XP_033817253.1">
    <property type="nucleotide sequence ID" value="XM_033961362.1"/>
</dbReference>
<keyword evidence="1" id="KW-0175">Coiled coil</keyword>
<evidence type="ECO:0000256" key="2">
    <source>
        <dbReference type="SAM" id="MobiDB-lite"/>
    </source>
</evidence>
<dbReference type="PANTHER" id="PTHR47080">
    <property type="entry name" value="CHROMOSOME 16 OPEN READING FRAME 96"/>
    <property type="match status" value="1"/>
</dbReference>
<feature type="region of interest" description="Disordered" evidence="2">
    <location>
        <begin position="585"/>
        <end position="626"/>
    </location>
</feature>
<dbReference type="PANTHER" id="PTHR47080:SF2">
    <property type="entry name" value="GLUTAMINE-RICH PROTEIN 2"/>
    <property type="match status" value="1"/>
</dbReference>
<keyword evidence="4" id="KW-1185">Reference proteome</keyword>
<gene>
    <name evidence="5" type="primary">QRICH2</name>
</gene>
<dbReference type="GeneID" id="117368076"/>
<proteinExistence type="predicted"/>
<organism evidence="4 5">
    <name type="scientific">Geotrypetes seraphini</name>
    <name type="common">Gaboon caecilian</name>
    <name type="synonym">Caecilia seraphini</name>
    <dbReference type="NCBI Taxonomy" id="260995"/>
    <lineage>
        <taxon>Eukaryota</taxon>
        <taxon>Metazoa</taxon>
        <taxon>Chordata</taxon>
        <taxon>Craniata</taxon>
        <taxon>Vertebrata</taxon>
        <taxon>Euteleostomi</taxon>
        <taxon>Amphibia</taxon>
        <taxon>Gymnophiona</taxon>
        <taxon>Geotrypetes</taxon>
    </lineage>
</organism>